<feature type="repeat" description="ANK" evidence="3">
    <location>
        <begin position="31"/>
        <end position="63"/>
    </location>
</feature>
<evidence type="ECO:0000313" key="4">
    <source>
        <dbReference type="EMBL" id="DBA04763.1"/>
    </source>
</evidence>
<keyword evidence="2 3" id="KW-0040">ANK repeat</keyword>
<dbReference type="PRINTS" id="PR01415">
    <property type="entry name" value="ANKYRIN"/>
</dbReference>
<name>A0AAV2ZCK8_9STRA</name>
<gene>
    <name evidence="4" type="ORF">N0F65_004400</name>
</gene>
<evidence type="ECO:0000256" key="2">
    <source>
        <dbReference type="ARBA" id="ARBA00023043"/>
    </source>
</evidence>
<dbReference type="Proteomes" id="UP001146120">
    <property type="component" value="Unassembled WGS sequence"/>
</dbReference>
<sequence length="137" mass="15091">MNIWVAASDGNIDAVEQFLAVGVDVNAKDEYGYTPLQAAVSYGHVELLRFLLDNGASVMMPDNDMETPLHHCETVECAKILLESGAELNARNAEGRTPLDSAIEEEHDELVAYYESLGAEKTTLIIEGNEEDEEMEE</sequence>
<dbReference type="SUPFAM" id="SSF48403">
    <property type="entry name" value="Ankyrin repeat"/>
    <property type="match status" value="1"/>
</dbReference>
<proteinExistence type="predicted"/>
<dbReference type="PANTHER" id="PTHR24171:SF9">
    <property type="entry name" value="ANKYRIN REPEAT DOMAIN-CONTAINING PROTEIN 39"/>
    <property type="match status" value="1"/>
</dbReference>
<evidence type="ECO:0000256" key="3">
    <source>
        <dbReference type="PROSITE-ProRule" id="PRU00023"/>
    </source>
</evidence>
<reference evidence="4" key="2">
    <citation type="journal article" date="2023" name="Microbiol Resour">
        <title>Decontamination and Annotation of the Draft Genome Sequence of the Oomycete Lagenidium giganteum ARSEF 373.</title>
        <authorList>
            <person name="Morgan W.R."/>
            <person name="Tartar A."/>
        </authorList>
    </citation>
    <scope>NUCLEOTIDE SEQUENCE</scope>
    <source>
        <strain evidence="4">ARSEF 373</strain>
    </source>
</reference>
<dbReference type="SMART" id="SM00248">
    <property type="entry name" value="ANK"/>
    <property type="match status" value="4"/>
</dbReference>
<keyword evidence="5" id="KW-1185">Reference proteome</keyword>
<dbReference type="Pfam" id="PF12796">
    <property type="entry name" value="Ank_2"/>
    <property type="match status" value="1"/>
</dbReference>
<dbReference type="PROSITE" id="PS50297">
    <property type="entry name" value="ANK_REP_REGION"/>
    <property type="match status" value="1"/>
</dbReference>
<dbReference type="EMBL" id="DAKRPA010000005">
    <property type="protein sequence ID" value="DBA04763.1"/>
    <property type="molecule type" value="Genomic_DNA"/>
</dbReference>
<dbReference type="PROSITE" id="PS50088">
    <property type="entry name" value="ANK_REPEAT"/>
    <property type="match status" value="2"/>
</dbReference>
<comment type="caution">
    <text evidence="4">The sequence shown here is derived from an EMBL/GenBank/DDBJ whole genome shotgun (WGS) entry which is preliminary data.</text>
</comment>
<dbReference type="InterPro" id="IPR036770">
    <property type="entry name" value="Ankyrin_rpt-contain_sf"/>
</dbReference>
<dbReference type="AlphaFoldDB" id="A0AAV2ZCK8"/>
<organism evidence="4 5">
    <name type="scientific">Lagenidium giganteum</name>
    <dbReference type="NCBI Taxonomy" id="4803"/>
    <lineage>
        <taxon>Eukaryota</taxon>
        <taxon>Sar</taxon>
        <taxon>Stramenopiles</taxon>
        <taxon>Oomycota</taxon>
        <taxon>Peronosporomycetes</taxon>
        <taxon>Pythiales</taxon>
        <taxon>Pythiaceae</taxon>
    </lineage>
</organism>
<feature type="repeat" description="ANK" evidence="3">
    <location>
        <begin position="1"/>
        <end position="30"/>
    </location>
</feature>
<evidence type="ECO:0008006" key="6">
    <source>
        <dbReference type="Google" id="ProtNLM"/>
    </source>
</evidence>
<keyword evidence="1" id="KW-0677">Repeat</keyword>
<dbReference type="InterPro" id="IPR002110">
    <property type="entry name" value="Ankyrin_rpt"/>
</dbReference>
<dbReference type="PANTHER" id="PTHR24171">
    <property type="entry name" value="ANKYRIN REPEAT DOMAIN-CONTAINING PROTEIN 39-RELATED"/>
    <property type="match status" value="1"/>
</dbReference>
<protein>
    <recommendedName>
        <fullName evidence="6">Ankyrin</fullName>
    </recommendedName>
</protein>
<evidence type="ECO:0000313" key="5">
    <source>
        <dbReference type="Proteomes" id="UP001146120"/>
    </source>
</evidence>
<evidence type="ECO:0000256" key="1">
    <source>
        <dbReference type="ARBA" id="ARBA00022737"/>
    </source>
</evidence>
<accession>A0AAV2ZCK8</accession>
<dbReference type="Gene3D" id="1.25.40.20">
    <property type="entry name" value="Ankyrin repeat-containing domain"/>
    <property type="match status" value="1"/>
</dbReference>
<reference evidence="4" key="1">
    <citation type="submission" date="2022-11" db="EMBL/GenBank/DDBJ databases">
        <authorList>
            <person name="Morgan W.R."/>
            <person name="Tartar A."/>
        </authorList>
    </citation>
    <scope>NUCLEOTIDE SEQUENCE</scope>
    <source>
        <strain evidence="4">ARSEF 373</strain>
    </source>
</reference>